<dbReference type="RefSeq" id="XP_035322551.1">
    <property type="nucleotide sequence ID" value="XM_035467585.1"/>
</dbReference>
<evidence type="ECO:0000313" key="4">
    <source>
        <dbReference type="Proteomes" id="UP000749293"/>
    </source>
</evidence>
<evidence type="ECO:0000313" key="3">
    <source>
        <dbReference type="EMBL" id="KAF4123899.1"/>
    </source>
</evidence>
<dbReference type="InterPro" id="IPR048527">
    <property type="entry name" value="Sde182_C"/>
</dbReference>
<dbReference type="GO" id="GO:0016799">
    <property type="term" value="F:hydrolase activity, hydrolyzing N-glycosyl compounds"/>
    <property type="evidence" value="ECO:0007669"/>
    <property type="project" value="InterPro"/>
</dbReference>
<dbReference type="InterPro" id="IPR013783">
    <property type="entry name" value="Ig-like_fold"/>
</dbReference>
<name>A0A9P4YZJ0_9HYPO</name>
<proteinExistence type="predicted"/>
<organism evidence="3 4">
    <name type="scientific">Geosmithia morbida</name>
    <dbReference type="NCBI Taxonomy" id="1094350"/>
    <lineage>
        <taxon>Eukaryota</taxon>
        <taxon>Fungi</taxon>
        <taxon>Dikarya</taxon>
        <taxon>Ascomycota</taxon>
        <taxon>Pezizomycotina</taxon>
        <taxon>Sordariomycetes</taxon>
        <taxon>Hypocreomycetidae</taxon>
        <taxon>Hypocreales</taxon>
        <taxon>Bionectriaceae</taxon>
        <taxon>Geosmithia</taxon>
    </lineage>
</organism>
<dbReference type="InterPro" id="IPR036452">
    <property type="entry name" value="Ribo_hydro-like"/>
</dbReference>
<dbReference type="Gene3D" id="3.90.245.10">
    <property type="entry name" value="Ribonucleoside hydrolase-like"/>
    <property type="match status" value="1"/>
</dbReference>
<sequence length="481" mass="53317">MTAANQTFSRESLAPFPSKPRVFILTDITNEPDDAESFCRYLTYSNQFQTEGVVATTSTWLRNKVAPENVLQIVEAYAKVVDNLNAHTNPDSPYPTAEYMKSIVLPGAPVYGMAAVGDHIPLSPGGELLLERLASSPEPLWVLLWGGSNVLAQVLYRIRGRSNAAELRSRLRVYAISDQDDTGAWIRQQWPEIFYICSVHGWNQYPNAAWIGISAPGLAGADDSKITKEWVKQNVQLGPLGAEYPDFEYIIEGDTPTFLYLIQNGLGDREHPSWGSWGGRYLPVNVSDSGLPRGHHADVADEVVGSDGKKYSSCQATIWRWRNTFQDDFAARMQWTLTSDFTRVNHHPVVAVNGDFGWEPLHIEADAGSVVSLDASATYDPDGDALSYKWFQYREPSAIQTYHAFEVVELDIRPVQSSGQAKVDVAIPPPEVSCIIVREGTPLARGSPLHIILEVKDDGTPALTSYRRVIIHPISRGFKGN</sequence>
<reference evidence="3" key="1">
    <citation type="submission" date="2020-03" db="EMBL/GenBank/DDBJ databases">
        <title>Site-based positive gene gene selection in Geosmithia morbida across the United States reveals a broad range of putative effectors and factors for local host and environmental adapation.</title>
        <authorList>
            <person name="Onufrak A."/>
            <person name="Murdoch R.W."/>
            <person name="Gazis R."/>
            <person name="Huff M."/>
            <person name="Staton M."/>
            <person name="Klingeman W."/>
            <person name="Hadziabdic D."/>
        </authorList>
    </citation>
    <scope>NUCLEOTIDE SEQUENCE</scope>
    <source>
        <strain evidence="3">1262</strain>
    </source>
</reference>
<dbReference type="InterPro" id="IPR011483">
    <property type="entry name" value="Sde182_NH-like"/>
</dbReference>
<dbReference type="OrthoDB" id="3592035at2759"/>
<accession>A0A9P4YZJ0</accession>
<comment type="caution">
    <text evidence="3">The sequence shown here is derived from an EMBL/GenBank/DDBJ whole genome shotgun (WGS) entry which is preliminary data.</text>
</comment>
<dbReference type="GeneID" id="55971840"/>
<dbReference type="EMBL" id="JAANYQ010000005">
    <property type="protein sequence ID" value="KAF4123899.1"/>
    <property type="molecule type" value="Genomic_DNA"/>
</dbReference>
<dbReference type="Pfam" id="PF21027">
    <property type="entry name" value="Sde0182_C"/>
    <property type="match status" value="1"/>
</dbReference>
<gene>
    <name evidence="3" type="ORF">GMORB2_5615</name>
</gene>
<feature type="domain" description="Cellulose-binding Sde182 nucleoside hydrolase-like" evidence="1">
    <location>
        <begin position="21"/>
        <end position="281"/>
    </location>
</feature>
<dbReference type="Pfam" id="PF07632">
    <property type="entry name" value="Sde182_NH-like"/>
    <property type="match status" value="1"/>
</dbReference>
<dbReference type="Proteomes" id="UP000749293">
    <property type="component" value="Unassembled WGS sequence"/>
</dbReference>
<feature type="domain" description="Cellulose-binding Sde182 C-terminal" evidence="2">
    <location>
        <begin position="371"/>
        <end position="472"/>
    </location>
</feature>
<dbReference type="AlphaFoldDB" id="A0A9P4YZJ0"/>
<dbReference type="Gene3D" id="2.60.40.10">
    <property type="entry name" value="Immunoglobulins"/>
    <property type="match status" value="1"/>
</dbReference>
<evidence type="ECO:0000259" key="2">
    <source>
        <dbReference type="Pfam" id="PF21027"/>
    </source>
</evidence>
<protein>
    <recommendedName>
        <fullName evidence="5">Cellulose-binding protein</fullName>
    </recommendedName>
</protein>
<evidence type="ECO:0008006" key="5">
    <source>
        <dbReference type="Google" id="ProtNLM"/>
    </source>
</evidence>
<evidence type="ECO:0000259" key="1">
    <source>
        <dbReference type="Pfam" id="PF07632"/>
    </source>
</evidence>
<keyword evidence="4" id="KW-1185">Reference proteome</keyword>